<comment type="cofactor">
    <cofactor evidence="1">
        <name>Cu(2+)</name>
        <dbReference type="ChEBI" id="CHEBI:29036"/>
    </cofactor>
</comment>
<feature type="chain" id="PRO_5002543797" description="lytic cellulose monooxygenase (C4-dehydrogenating)" evidence="16">
    <location>
        <begin position="21"/>
        <end position="250"/>
    </location>
</feature>
<dbReference type="InterPro" id="IPR049892">
    <property type="entry name" value="AA9"/>
</dbReference>
<evidence type="ECO:0000256" key="8">
    <source>
        <dbReference type="ARBA" id="ARBA00023008"/>
    </source>
</evidence>
<dbReference type="EMBL" id="LCUC01000477">
    <property type="protein sequence ID" value="KKY30482.1"/>
    <property type="molecule type" value="Genomic_DNA"/>
</dbReference>
<dbReference type="EC" id="1.14.99.56" evidence="15"/>
<evidence type="ECO:0000256" key="3">
    <source>
        <dbReference type="ARBA" id="ARBA00022525"/>
    </source>
</evidence>
<dbReference type="Gene3D" id="2.70.50.70">
    <property type="match status" value="1"/>
</dbReference>
<evidence type="ECO:0000256" key="12">
    <source>
        <dbReference type="ARBA" id="ARBA00023326"/>
    </source>
</evidence>
<comment type="catalytic activity">
    <reaction evidence="14">
        <text>[(1-&gt;4)-beta-D-glucosyl]n+m + reduced acceptor + O2 = 4-dehydro-beta-D-glucosyl-[(1-&gt;4)-beta-D-glucosyl]n-1 + [(1-&gt;4)-beta-D-glucosyl]m + acceptor + H2O.</text>
        <dbReference type="EC" id="1.14.99.56"/>
    </reaction>
</comment>
<evidence type="ECO:0000256" key="14">
    <source>
        <dbReference type="ARBA" id="ARBA00045077"/>
    </source>
</evidence>
<evidence type="ECO:0000259" key="17">
    <source>
        <dbReference type="Pfam" id="PF03443"/>
    </source>
</evidence>
<dbReference type="AlphaFoldDB" id="A0A0G2F6Y6"/>
<keyword evidence="10" id="KW-1015">Disulfide bond</keyword>
<evidence type="ECO:0000256" key="15">
    <source>
        <dbReference type="ARBA" id="ARBA00047174"/>
    </source>
</evidence>
<organism evidence="18 19">
    <name type="scientific">Diaporthe ampelina</name>
    <dbReference type="NCBI Taxonomy" id="1214573"/>
    <lineage>
        <taxon>Eukaryota</taxon>
        <taxon>Fungi</taxon>
        <taxon>Dikarya</taxon>
        <taxon>Ascomycota</taxon>
        <taxon>Pezizomycotina</taxon>
        <taxon>Sordariomycetes</taxon>
        <taxon>Sordariomycetidae</taxon>
        <taxon>Diaporthales</taxon>
        <taxon>Diaporthaceae</taxon>
        <taxon>Diaporthe</taxon>
    </lineage>
</organism>
<keyword evidence="7" id="KW-0560">Oxidoreductase</keyword>
<evidence type="ECO:0000256" key="1">
    <source>
        <dbReference type="ARBA" id="ARBA00001973"/>
    </source>
</evidence>
<evidence type="ECO:0000256" key="9">
    <source>
        <dbReference type="ARBA" id="ARBA00023033"/>
    </source>
</evidence>
<evidence type="ECO:0000256" key="2">
    <source>
        <dbReference type="ARBA" id="ARBA00004613"/>
    </source>
</evidence>
<dbReference type="InterPro" id="IPR005103">
    <property type="entry name" value="AA9_LPMO"/>
</dbReference>
<name>A0A0G2F6Y6_9PEZI</name>
<keyword evidence="19" id="KW-1185">Reference proteome</keyword>
<keyword evidence="9" id="KW-0503">Monooxygenase</keyword>
<evidence type="ECO:0000256" key="6">
    <source>
        <dbReference type="ARBA" id="ARBA00023001"/>
    </source>
</evidence>
<feature type="domain" description="Auxiliary Activity family 9 catalytic" evidence="17">
    <location>
        <begin position="19"/>
        <end position="237"/>
    </location>
</feature>
<dbReference type="CDD" id="cd21175">
    <property type="entry name" value="LPMO_AA9"/>
    <property type="match status" value="1"/>
</dbReference>
<dbReference type="STRING" id="1214573.A0A0G2F6Y6"/>
<dbReference type="OrthoDB" id="4849160at2759"/>
<gene>
    <name evidence="18" type="ORF">UCDDA912_g09569</name>
</gene>
<dbReference type="PANTHER" id="PTHR33353">
    <property type="entry name" value="PUTATIVE (AFU_ORTHOLOGUE AFUA_1G12560)-RELATED"/>
    <property type="match status" value="1"/>
</dbReference>
<evidence type="ECO:0000256" key="16">
    <source>
        <dbReference type="SAM" id="SignalP"/>
    </source>
</evidence>
<evidence type="ECO:0000313" key="18">
    <source>
        <dbReference type="EMBL" id="KKY30482.1"/>
    </source>
</evidence>
<dbReference type="Pfam" id="PF03443">
    <property type="entry name" value="AA9"/>
    <property type="match status" value="1"/>
</dbReference>
<reference evidence="18 19" key="1">
    <citation type="submission" date="2015-05" db="EMBL/GenBank/DDBJ databases">
        <title>Distinctive expansion of gene families associated with plant cell wall degradation and secondary metabolism in the genomes of grapevine trunk pathogens.</title>
        <authorList>
            <person name="Lawrence D.P."/>
            <person name="Travadon R."/>
            <person name="Rolshausen P.E."/>
            <person name="Baumgartner K."/>
        </authorList>
    </citation>
    <scope>NUCLEOTIDE SEQUENCE [LARGE SCALE GENOMIC DNA]</scope>
    <source>
        <strain evidence="18">DA912</strain>
    </source>
</reference>
<keyword evidence="8" id="KW-0186">Copper</keyword>
<protein>
    <recommendedName>
        <fullName evidence="15">lytic cellulose monooxygenase (C4-dehydrogenating)</fullName>
        <ecNumber evidence="15">1.14.99.56</ecNumber>
    </recommendedName>
</protein>
<reference evidence="18 19" key="2">
    <citation type="submission" date="2015-05" db="EMBL/GenBank/DDBJ databases">
        <authorList>
            <person name="Morales-Cruz A."/>
            <person name="Amrine K.C."/>
            <person name="Cantu D."/>
        </authorList>
    </citation>
    <scope>NUCLEOTIDE SEQUENCE [LARGE SCALE GENOMIC DNA]</scope>
    <source>
        <strain evidence="18">DA912</strain>
    </source>
</reference>
<dbReference type="GO" id="GO:0004497">
    <property type="term" value="F:monooxygenase activity"/>
    <property type="evidence" value="ECO:0007669"/>
    <property type="project" value="UniProtKB-KW"/>
</dbReference>
<evidence type="ECO:0000256" key="10">
    <source>
        <dbReference type="ARBA" id="ARBA00023157"/>
    </source>
</evidence>
<evidence type="ECO:0000256" key="13">
    <source>
        <dbReference type="ARBA" id="ARBA00044502"/>
    </source>
</evidence>
<dbReference type="GO" id="GO:0030245">
    <property type="term" value="P:cellulose catabolic process"/>
    <property type="evidence" value="ECO:0007669"/>
    <property type="project" value="UniProtKB-KW"/>
</dbReference>
<dbReference type="Proteomes" id="UP000034680">
    <property type="component" value="Unassembled WGS sequence"/>
</dbReference>
<evidence type="ECO:0000256" key="5">
    <source>
        <dbReference type="ARBA" id="ARBA00022729"/>
    </source>
</evidence>
<keyword evidence="12" id="KW-0624">Polysaccharide degradation</keyword>
<comment type="subcellular location">
    <subcellularLocation>
        <location evidence="2">Secreted</location>
    </subcellularLocation>
</comment>
<sequence>MKLNIFASALSAASLAAGHGAVTSYQIGSTTYPGYTGFSPATSPASIQRQWPDYNPIMSVTDAKMTCNGGTSAALTAPITAGQNITAVWSQWTHKQGPVMVWLYKCSGAFAACDGKGKNWFKIDQMGMYAPPLSGDSWGTAIVVDVSDGGLHELQTLKWSSKIPTNLAPGNYLIRHELLALHQQNTPQFYPECAQLVISGSGSASPSSDYLYSIPAYASASDPGVNINIYSSTATTYTPPGGGIWSGFTF</sequence>
<dbReference type="GO" id="GO:0005576">
    <property type="term" value="C:extracellular region"/>
    <property type="evidence" value="ECO:0007669"/>
    <property type="project" value="UniProtKB-SubCell"/>
</dbReference>
<comment type="similarity">
    <text evidence="13">Belongs to the polysaccharide monooxygenase AA9 family.</text>
</comment>
<dbReference type="PANTHER" id="PTHR33353:SF19">
    <property type="entry name" value="GLYCOSYLHYDROLASE FAMILY 61-8 PROTEIN"/>
    <property type="match status" value="1"/>
</dbReference>
<keyword evidence="5 16" id="KW-0732">Signal</keyword>
<evidence type="ECO:0000256" key="4">
    <source>
        <dbReference type="ARBA" id="ARBA00022723"/>
    </source>
</evidence>
<keyword evidence="4" id="KW-0479">Metal-binding</keyword>
<feature type="signal peptide" evidence="16">
    <location>
        <begin position="1"/>
        <end position="20"/>
    </location>
</feature>
<accession>A0A0G2F6Y6</accession>
<comment type="caution">
    <text evidence="18">The sequence shown here is derived from an EMBL/GenBank/DDBJ whole genome shotgun (WGS) entry which is preliminary data.</text>
</comment>
<keyword evidence="11" id="KW-0119">Carbohydrate metabolism</keyword>
<keyword evidence="3" id="KW-0964">Secreted</keyword>
<evidence type="ECO:0000256" key="7">
    <source>
        <dbReference type="ARBA" id="ARBA00023002"/>
    </source>
</evidence>
<evidence type="ECO:0000313" key="19">
    <source>
        <dbReference type="Proteomes" id="UP000034680"/>
    </source>
</evidence>
<keyword evidence="6" id="KW-0136">Cellulose degradation</keyword>
<evidence type="ECO:0000256" key="11">
    <source>
        <dbReference type="ARBA" id="ARBA00023277"/>
    </source>
</evidence>
<dbReference type="GO" id="GO:0046872">
    <property type="term" value="F:metal ion binding"/>
    <property type="evidence" value="ECO:0007669"/>
    <property type="project" value="UniProtKB-KW"/>
</dbReference>
<proteinExistence type="inferred from homology"/>